<dbReference type="GO" id="GO:0005737">
    <property type="term" value="C:cytoplasm"/>
    <property type="evidence" value="ECO:0007669"/>
    <property type="project" value="TreeGrafter"/>
</dbReference>
<evidence type="ECO:0000256" key="5">
    <source>
        <dbReference type="PIRSR" id="PIRSR001434-2"/>
    </source>
</evidence>
<name>A0A1G1KQP6_9BACT</name>
<dbReference type="GO" id="GO:0003961">
    <property type="term" value="F:O-acetylhomoserine aminocarboxypropyltransferase activity"/>
    <property type="evidence" value="ECO:0007669"/>
    <property type="project" value="TreeGrafter"/>
</dbReference>
<dbReference type="InterPro" id="IPR000277">
    <property type="entry name" value="Cys/Met-Metab_PyrdxlP-dep_enz"/>
</dbReference>
<proteinExistence type="inferred from homology"/>
<evidence type="ECO:0000256" key="4">
    <source>
        <dbReference type="ARBA" id="ARBA00022898"/>
    </source>
</evidence>
<dbReference type="Pfam" id="PF01053">
    <property type="entry name" value="Cys_Met_Meta_PP"/>
    <property type="match status" value="1"/>
</dbReference>
<dbReference type="SUPFAM" id="SSF53383">
    <property type="entry name" value="PLP-dependent transferases"/>
    <property type="match status" value="1"/>
</dbReference>
<evidence type="ECO:0000313" key="8">
    <source>
        <dbReference type="Proteomes" id="UP000178187"/>
    </source>
</evidence>
<dbReference type="GO" id="GO:0071269">
    <property type="term" value="P:L-homocysteine biosynthetic process"/>
    <property type="evidence" value="ECO:0007669"/>
    <property type="project" value="TreeGrafter"/>
</dbReference>
<comment type="similarity">
    <text evidence="2 6">Belongs to the trans-sulfuration enzymes family.</text>
</comment>
<dbReference type="InterPro" id="IPR015421">
    <property type="entry name" value="PyrdxlP-dep_Trfase_major"/>
</dbReference>
<keyword evidence="3" id="KW-0808">Transferase</keyword>
<dbReference type="AlphaFoldDB" id="A0A1G1KQP6"/>
<dbReference type="FunFam" id="3.40.640.10:FF:000046">
    <property type="entry name" value="Cystathionine gamma-lyase"/>
    <property type="match status" value="1"/>
</dbReference>
<dbReference type="PIRSF" id="PIRSF001434">
    <property type="entry name" value="CGS"/>
    <property type="match status" value="1"/>
</dbReference>
<dbReference type="GO" id="GO:0006535">
    <property type="term" value="P:cysteine biosynthetic process from serine"/>
    <property type="evidence" value="ECO:0007669"/>
    <property type="project" value="TreeGrafter"/>
</dbReference>
<dbReference type="Proteomes" id="UP000178187">
    <property type="component" value="Unassembled WGS sequence"/>
</dbReference>
<dbReference type="InterPro" id="IPR015422">
    <property type="entry name" value="PyrdxlP-dep_Trfase_small"/>
</dbReference>
<evidence type="ECO:0000313" key="7">
    <source>
        <dbReference type="EMBL" id="OGW95270.1"/>
    </source>
</evidence>
<sequence>MKDLRFITKILHTKYLREDSHGSLHMPVYDNVTFEFKTAEDLELAFQGKKPSHMYSRISNPTIEHFEQRIKSVTGAVGVLALSSGMAAISNTFLTIAKAQDNIITSKHLFGNTYSLFEYTLRDWGLETRYTDLTKPDQVARLIDHKTKAIFLETITNPQLEVADIKALSEIAKAKNILLIADTTLTPPYLFSAREFGVDIETLSSTKWISGGATSVGGLIIDHGLYDWKQNEKLRRDVNKYGPFTFMTRLRREVYRNIGACMSPHNAYLQSLGLETLALRLDQACVNTLKIAGFLKESSHVSSVNYPGLRDSIYYEIAGKQFGEKSGALLTFDLTSKNQCFKFMNKLQLIRRATNLHDNKTLIIHPASTIFCEYDDKLKQEMGVRDTMLRLAVGIEDSRDLITDIQQALEG</sequence>
<evidence type="ECO:0000256" key="1">
    <source>
        <dbReference type="ARBA" id="ARBA00001933"/>
    </source>
</evidence>
<dbReference type="GO" id="GO:0030170">
    <property type="term" value="F:pyridoxal phosphate binding"/>
    <property type="evidence" value="ECO:0007669"/>
    <property type="project" value="InterPro"/>
</dbReference>
<dbReference type="Gene3D" id="3.90.1150.10">
    <property type="entry name" value="Aspartate Aminotransferase, domain 1"/>
    <property type="match status" value="1"/>
</dbReference>
<dbReference type="GO" id="GO:0019346">
    <property type="term" value="P:transsulfuration"/>
    <property type="evidence" value="ECO:0007669"/>
    <property type="project" value="InterPro"/>
</dbReference>
<dbReference type="InterPro" id="IPR015424">
    <property type="entry name" value="PyrdxlP-dep_Trfase"/>
</dbReference>
<dbReference type="InterPro" id="IPR006235">
    <property type="entry name" value="OAc-hSer/O-AcSer_sulfhydrylase"/>
</dbReference>
<dbReference type="PANTHER" id="PTHR43797">
    <property type="entry name" value="HOMOCYSTEINE/CYSTEINE SYNTHASE"/>
    <property type="match status" value="1"/>
</dbReference>
<evidence type="ECO:0000256" key="2">
    <source>
        <dbReference type="ARBA" id="ARBA00009077"/>
    </source>
</evidence>
<comment type="cofactor">
    <cofactor evidence="1 6">
        <name>pyridoxal 5'-phosphate</name>
        <dbReference type="ChEBI" id="CHEBI:597326"/>
    </cofactor>
</comment>
<dbReference type="GO" id="GO:0004124">
    <property type="term" value="F:cysteine synthase activity"/>
    <property type="evidence" value="ECO:0007669"/>
    <property type="project" value="TreeGrafter"/>
</dbReference>
<gene>
    <name evidence="7" type="ORF">A3G33_04290</name>
</gene>
<dbReference type="EMBL" id="MHFR01000068">
    <property type="protein sequence ID" value="OGW95270.1"/>
    <property type="molecule type" value="Genomic_DNA"/>
</dbReference>
<comment type="caution">
    <text evidence="7">The sequence shown here is derived from an EMBL/GenBank/DDBJ whole genome shotgun (WGS) entry which is preliminary data.</text>
</comment>
<evidence type="ECO:0000256" key="6">
    <source>
        <dbReference type="RuleBase" id="RU362118"/>
    </source>
</evidence>
<keyword evidence="4 5" id="KW-0663">Pyridoxal phosphate</keyword>
<dbReference type="Gene3D" id="3.40.640.10">
    <property type="entry name" value="Type I PLP-dependent aspartate aminotransferase-like (Major domain)"/>
    <property type="match status" value="1"/>
</dbReference>
<dbReference type="PANTHER" id="PTHR43797:SF2">
    <property type="entry name" value="HOMOCYSTEINE_CYSTEINE SYNTHASE"/>
    <property type="match status" value="1"/>
</dbReference>
<feature type="modified residue" description="N6-(pyridoxal phosphate)lysine" evidence="5">
    <location>
        <position position="207"/>
    </location>
</feature>
<reference evidence="7 8" key="1">
    <citation type="journal article" date="2016" name="Nat. Commun.">
        <title>Thousands of microbial genomes shed light on interconnected biogeochemical processes in an aquifer system.</title>
        <authorList>
            <person name="Anantharaman K."/>
            <person name="Brown C.T."/>
            <person name="Hug L.A."/>
            <person name="Sharon I."/>
            <person name="Castelle C.J."/>
            <person name="Probst A.J."/>
            <person name="Thomas B.C."/>
            <person name="Singh A."/>
            <person name="Wilkins M.J."/>
            <person name="Karaoz U."/>
            <person name="Brodie E.L."/>
            <person name="Williams K.H."/>
            <person name="Hubbard S.S."/>
            <person name="Banfield J.F."/>
        </authorList>
    </citation>
    <scope>NUCLEOTIDE SEQUENCE [LARGE SCALE GENOMIC DNA]</scope>
</reference>
<evidence type="ECO:0000256" key="3">
    <source>
        <dbReference type="ARBA" id="ARBA00022679"/>
    </source>
</evidence>
<organism evidence="7 8">
    <name type="scientific">Candidatus Danuiimicrobium aquiferis</name>
    <dbReference type="NCBI Taxonomy" id="1801832"/>
    <lineage>
        <taxon>Bacteria</taxon>
        <taxon>Pseudomonadati</taxon>
        <taxon>Candidatus Omnitrophota</taxon>
        <taxon>Candidatus Danuiimicrobium</taxon>
    </lineage>
</organism>
<accession>A0A1G1KQP6</accession>
<protein>
    <submittedName>
        <fullName evidence="7">O-acetylhomoserine sulfhydrylase</fullName>
    </submittedName>
</protein>